<feature type="compositionally biased region" description="Pro residues" evidence="1">
    <location>
        <begin position="34"/>
        <end position="47"/>
    </location>
</feature>
<proteinExistence type="predicted"/>
<feature type="region of interest" description="Disordered" evidence="1">
    <location>
        <begin position="1"/>
        <end position="47"/>
    </location>
</feature>
<gene>
    <name evidence="2" type="ORF">SAMN02745131_03569</name>
</gene>
<evidence type="ECO:0000256" key="1">
    <source>
        <dbReference type="SAM" id="MobiDB-lite"/>
    </source>
</evidence>
<feature type="compositionally biased region" description="Basic and acidic residues" evidence="1">
    <location>
        <begin position="1"/>
        <end position="23"/>
    </location>
</feature>
<name>A0A1M5ENM2_9BACT</name>
<dbReference type="STRING" id="1121884.SAMN02745131_03569"/>
<dbReference type="EMBL" id="FQUU01000019">
    <property type="protein sequence ID" value="SHF80622.1"/>
    <property type="molecule type" value="Genomic_DNA"/>
</dbReference>
<reference evidence="2 3" key="1">
    <citation type="submission" date="2016-11" db="EMBL/GenBank/DDBJ databases">
        <authorList>
            <person name="Jaros S."/>
            <person name="Januszkiewicz K."/>
            <person name="Wedrychowicz H."/>
        </authorList>
    </citation>
    <scope>NUCLEOTIDE SEQUENCE [LARGE SCALE GENOMIC DNA]</scope>
    <source>
        <strain evidence="2 3">DSM 18119</strain>
    </source>
</reference>
<dbReference type="Proteomes" id="UP000184048">
    <property type="component" value="Unassembled WGS sequence"/>
</dbReference>
<keyword evidence="3" id="KW-1185">Reference proteome</keyword>
<accession>A0A1M5ENM2</accession>
<organism evidence="2 3">
    <name type="scientific">Flavisolibacter ginsengisoli DSM 18119</name>
    <dbReference type="NCBI Taxonomy" id="1121884"/>
    <lineage>
        <taxon>Bacteria</taxon>
        <taxon>Pseudomonadati</taxon>
        <taxon>Bacteroidota</taxon>
        <taxon>Chitinophagia</taxon>
        <taxon>Chitinophagales</taxon>
        <taxon>Chitinophagaceae</taxon>
        <taxon>Flavisolibacter</taxon>
    </lineage>
</organism>
<evidence type="ECO:0000313" key="3">
    <source>
        <dbReference type="Proteomes" id="UP000184048"/>
    </source>
</evidence>
<dbReference type="AlphaFoldDB" id="A0A1M5ENM2"/>
<sequence>MPKSLEPKKNDRLEKPFEPDLKKGSSSSAAPIKPQAPPPPPLDPKKS</sequence>
<evidence type="ECO:0000313" key="2">
    <source>
        <dbReference type="EMBL" id="SHF80622.1"/>
    </source>
</evidence>
<protein>
    <submittedName>
        <fullName evidence="2">Uncharacterized protein</fullName>
    </submittedName>
</protein>